<feature type="domain" description="Excalibur calcium-binding" evidence="2">
    <location>
        <begin position="25"/>
        <end position="61"/>
    </location>
</feature>
<feature type="region of interest" description="Disordered" evidence="1">
    <location>
        <begin position="1"/>
        <end position="23"/>
    </location>
</feature>
<dbReference type="InterPro" id="IPR008613">
    <property type="entry name" value="Excalibur_Ca-bd_domain"/>
</dbReference>
<gene>
    <name evidence="3" type="ORF">SAMN05421812_104465</name>
</gene>
<reference evidence="3 4" key="1">
    <citation type="submission" date="2017-06" db="EMBL/GenBank/DDBJ databases">
        <authorList>
            <person name="Kim H.J."/>
            <person name="Triplett B.A."/>
        </authorList>
    </citation>
    <scope>NUCLEOTIDE SEQUENCE [LARGE SCALE GENOMIC DNA]</scope>
    <source>
        <strain evidence="3 4">CGMCC 4.5593</strain>
    </source>
</reference>
<accession>A0A239LMS1</accession>
<name>A0A239LMS1_9ACTN</name>
<dbReference type="Pfam" id="PF05901">
    <property type="entry name" value="Excalibur"/>
    <property type="match status" value="1"/>
</dbReference>
<keyword evidence="4" id="KW-1185">Reference proteome</keyword>
<evidence type="ECO:0000256" key="1">
    <source>
        <dbReference type="SAM" id="MobiDB-lite"/>
    </source>
</evidence>
<dbReference type="Proteomes" id="UP000198362">
    <property type="component" value="Unassembled WGS sequence"/>
</dbReference>
<proteinExistence type="predicted"/>
<feature type="compositionally biased region" description="Acidic residues" evidence="1">
    <location>
        <begin position="53"/>
        <end position="63"/>
    </location>
</feature>
<dbReference type="AlphaFoldDB" id="A0A239LMS1"/>
<sequence length="63" mass="6927">MPEQDDPEPVVEEEPVEQEPADEAYYKNCTEARAAGAAPLRKGEPGYRSALDRDDDGEACETD</sequence>
<organism evidence="3 4">
    <name type="scientific">Asanoa hainanensis</name>
    <dbReference type="NCBI Taxonomy" id="560556"/>
    <lineage>
        <taxon>Bacteria</taxon>
        <taxon>Bacillati</taxon>
        <taxon>Actinomycetota</taxon>
        <taxon>Actinomycetes</taxon>
        <taxon>Micromonosporales</taxon>
        <taxon>Micromonosporaceae</taxon>
        <taxon>Asanoa</taxon>
    </lineage>
</organism>
<evidence type="ECO:0000313" key="4">
    <source>
        <dbReference type="Proteomes" id="UP000198362"/>
    </source>
</evidence>
<evidence type="ECO:0000313" key="3">
    <source>
        <dbReference type="EMBL" id="SNT31977.1"/>
    </source>
</evidence>
<dbReference type="SMART" id="SM00894">
    <property type="entry name" value="Excalibur"/>
    <property type="match status" value="1"/>
</dbReference>
<feature type="compositionally biased region" description="Acidic residues" evidence="1">
    <location>
        <begin position="1"/>
        <end position="22"/>
    </location>
</feature>
<evidence type="ECO:0000259" key="2">
    <source>
        <dbReference type="SMART" id="SM00894"/>
    </source>
</evidence>
<dbReference type="EMBL" id="FZPH01000004">
    <property type="protein sequence ID" value="SNT31977.1"/>
    <property type="molecule type" value="Genomic_DNA"/>
</dbReference>
<protein>
    <submittedName>
        <fullName evidence="3">Micrococcal nuclease</fullName>
    </submittedName>
</protein>
<feature type="region of interest" description="Disordered" evidence="1">
    <location>
        <begin position="36"/>
        <end position="63"/>
    </location>
</feature>